<evidence type="ECO:0000256" key="1">
    <source>
        <dbReference type="ARBA" id="ARBA00010144"/>
    </source>
</evidence>
<reference evidence="8" key="2">
    <citation type="submission" date="2025-09" db="UniProtKB">
        <authorList>
            <consortium name="Ensembl"/>
        </authorList>
    </citation>
    <scope>IDENTIFICATION</scope>
</reference>
<keyword evidence="2" id="KW-0479">Metal-binding</keyword>
<comment type="similarity">
    <text evidence="1">Belongs to the Elbow/Noc family.</text>
</comment>
<dbReference type="Ensembl" id="ENSGMOT00000045428.1">
    <property type="protein sequence ID" value="ENSGMOP00000025925.1"/>
    <property type="gene ID" value="ENSGMOG00000024352.1"/>
</dbReference>
<dbReference type="GeneTree" id="ENSGT00390000014618"/>
<feature type="compositionally biased region" description="Low complexity" evidence="6">
    <location>
        <begin position="75"/>
        <end position="93"/>
    </location>
</feature>
<dbReference type="Proteomes" id="UP000694546">
    <property type="component" value="Chromosome 4"/>
</dbReference>
<feature type="region of interest" description="Disordered" evidence="6">
    <location>
        <begin position="1"/>
        <end position="21"/>
    </location>
</feature>
<feature type="compositionally biased region" description="Low complexity" evidence="6">
    <location>
        <begin position="247"/>
        <end position="259"/>
    </location>
</feature>
<feature type="region of interest" description="Disordered" evidence="6">
    <location>
        <begin position="322"/>
        <end position="341"/>
    </location>
</feature>
<feature type="compositionally biased region" description="Polar residues" evidence="6">
    <location>
        <begin position="237"/>
        <end position="246"/>
    </location>
</feature>
<organism evidence="8 9">
    <name type="scientific">Gadus morhua</name>
    <name type="common">Atlantic cod</name>
    <dbReference type="NCBI Taxonomy" id="8049"/>
    <lineage>
        <taxon>Eukaryota</taxon>
        <taxon>Metazoa</taxon>
        <taxon>Chordata</taxon>
        <taxon>Craniata</taxon>
        <taxon>Vertebrata</taxon>
        <taxon>Euteleostomi</taxon>
        <taxon>Actinopterygii</taxon>
        <taxon>Neopterygii</taxon>
        <taxon>Teleostei</taxon>
        <taxon>Neoteleostei</taxon>
        <taxon>Acanthomorphata</taxon>
        <taxon>Zeiogadaria</taxon>
        <taxon>Gadariae</taxon>
        <taxon>Gadiformes</taxon>
        <taxon>Gadoidei</taxon>
        <taxon>Gadidae</taxon>
        <taxon>Gadus</taxon>
    </lineage>
</organism>
<dbReference type="OMA" id="SSFPMVY"/>
<keyword evidence="9" id="KW-1185">Reference proteome</keyword>
<protein>
    <recommendedName>
        <fullName evidence="7">C2H2-type domain-containing protein</fullName>
    </recommendedName>
</protein>
<feature type="compositionally biased region" description="Pro residues" evidence="6">
    <location>
        <begin position="174"/>
        <end position="193"/>
    </location>
</feature>
<evidence type="ECO:0000256" key="3">
    <source>
        <dbReference type="ARBA" id="ARBA00022771"/>
    </source>
</evidence>
<sequence>PESCLPSPINDVACSSRTTPAPPEQRLLLKMLTAHSGHFLHPDYLQPLTSAPVSIELDAKKSPLALLAQTCSQIGKSDPPSASKASSMSSSGQGDKDPPSRPAPPSSGPRHGESGFKPYHKAGGEGRRDGSTRTLAPGVAGDNRGSGHSGNQQAFPAHPPVSPTSAPPGSTQQHPPPPPPPPLLKHNPPPAVGPPAADGDACLERASPGSTAGAPHGGGQLKKDANDGKLPRLSSPHLANSSHARASTNSSNGSSDGGSHAQEGSKCDPQATQAGLAPGHATPISPYKTGHPLFPLPSGAMAYHGSGMGAYPGFPSQFVQGLDQSKAKHPSSSPLSGASPPSLMQGLCRDPYCLSYPNAPHLGGGNPCLHPDPSSGLKSPGYPLIYPSHPLHSLHSNSLSSSASSSYSHPLYTYGFMLPNDHLPHACNWVSAAGPCDKRFPTSDELLAHLRSHTALHGGMDPKLMSAISSSGPTPCHMHPSYQSSVASMPSSYSLRPPPSLGMARYHPYSKVHHLAPGQTSMALPTMPSPGPYYPTYALYSQRLGCGSALGYP</sequence>
<dbReference type="PANTHER" id="PTHR12522:SF2">
    <property type="entry name" value="ZINC FINGER PROTEIN 703"/>
    <property type="match status" value="1"/>
</dbReference>
<proteinExistence type="inferred from homology"/>
<feature type="domain" description="C2H2-type" evidence="7">
    <location>
        <begin position="425"/>
        <end position="462"/>
    </location>
</feature>
<feature type="compositionally biased region" description="Low complexity" evidence="6">
    <location>
        <begin position="330"/>
        <end position="341"/>
    </location>
</feature>
<dbReference type="Gene3D" id="3.30.160.60">
    <property type="entry name" value="Classic Zinc Finger"/>
    <property type="match status" value="1"/>
</dbReference>
<reference evidence="8" key="1">
    <citation type="submission" date="2025-08" db="UniProtKB">
        <authorList>
            <consortium name="Ensembl"/>
        </authorList>
    </citation>
    <scope>IDENTIFICATION</scope>
</reference>
<name>A0A8C5A478_GADMO</name>
<dbReference type="AlphaFoldDB" id="A0A8C5A478"/>
<evidence type="ECO:0000256" key="5">
    <source>
        <dbReference type="PROSITE-ProRule" id="PRU00042"/>
    </source>
</evidence>
<evidence type="ECO:0000313" key="8">
    <source>
        <dbReference type="Ensembl" id="ENSGMOP00000025925.1"/>
    </source>
</evidence>
<dbReference type="GO" id="GO:0008270">
    <property type="term" value="F:zinc ion binding"/>
    <property type="evidence" value="ECO:0007669"/>
    <property type="project" value="UniProtKB-KW"/>
</dbReference>
<dbReference type="GO" id="GO:0005634">
    <property type="term" value="C:nucleus"/>
    <property type="evidence" value="ECO:0007669"/>
    <property type="project" value="TreeGrafter"/>
</dbReference>
<feature type="compositionally biased region" description="Basic and acidic residues" evidence="6">
    <location>
        <begin position="221"/>
        <end position="230"/>
    </location>
</feature>
<dbReference type="PANTHER" id="PTHR12522">
    <property type="entry name" value="ZINC-FINGER PROTEIN NOLZ1-RELATED"/>
    <property type="match status" value="1"/>
</dbReference>
<dbReference type="InterPro" id="IPR051520">
    <property type="entry name" value="Elbow/Noc_ZnFinger"/>
</dbReference>
<dbReference type="GO" id="GO:0045892">
    <property type="term" value="P:negative regulation of DNA-templated transcription"/>
    <property type="evidence" value="ECO:0007669"/>
    <property type="project" value="TreeGrafter"/>
</dbReference>
<keyword evidence="4" id="KW-0862">Zinc</keyword>
<feature type="compositionally biased region" description="Basic and acidic residues" evidence="6">
    <location>
        <begin position="122"/>
        <end position="131"/>
    </location>
</feature>
<evidence type="ECO:0000256" key="4">
    <source>
        <dbReference type="ARBA" id="ARBA00022833"/>
    </source>
</evidence>
<accession>A0A8C5A478</accession>
<feature type="compositionally biased region" description="Pro residues" evidence="6">
    <location>
        <begin position="157"/>
        <end position="166"/>
    </location>
</feature>
<feature type="region of interest" description="Disordered" evidence="6">
    <location>
        <begin position="73"/>
        <end position="284"/>
    </location>
</feature>
<dbReference type="InterPro" id="IPR013087">
    <property type="entry name" value="Znf_C2H2_type"/>
</dbReference>
<evidence type="ECO:0000259" key="7">
    <source>
        <dbReference type="PROSITE" id="PS50157"/>
    </source>
</evidence>
<evidence type="ECO:0000256" key="6">
    <source>
        <dbReference type="SAM" id="MobiDB-lite"/>
    </source>
</evidence>
<evidence type="ECO:0000256" key="2">
    <source>
        <dbReference type="ARBA" id="ARBA00022723"/>
    </source>
</evidence>
<evidence type="ECO:0000313" key="9">
    <source>
        <dbReference type="Proteomes" id="UP000694546"/>
    </source>
</evidence>
<dbReference type="PROSITE" id="PS50157">
    <property type="entry name" value="ZINC_FINGER_C2H2_2"/>
    <property type="match status" value="1"/>
</dbReference>
<keyword evidence="3 5" id="KW-0863">Zinc-finger</keyword>